<gene>
    <name evidence="2" type="ordered locus">Dred_1338</name>
</gene>
<dbReference type="InterPro" id="IPR010718">
    <property type="entry name" value="DUF1294"/>
</dbReference>
<feature type="transmembrane region" description="Helical" evidence="1">
    <location>
        <begin position="9"/>
        <end position="27"/>
    </location>
</feature>
<dbReference type="HOGENOM" id="CLU_091970_3_2_9"/>
<feature type="transmembrane region" description="Helical" evidence="1">
    <location>
        <begin position="70"/>
        <end position="89"/>
    </location>
</feature>
<evidence type="ECO:0000313" key="2">
    <source>
        <dbReference type="EMBL" id="ABO49872.1"/>
    </source>
</evidence>
<dbReference type="STRING" id="349161.Dred_1338"/>
<organism evidence="2 3">
    <name type="scientific">Desulforamulus reducens (strain ATCC BAA-1160 / DSM 100696 / MI-1)</name>
    <name type="common">Desulfotomaculum reducens</name>
    <dbReference type="NCBI Taxonomy" id="349161"/>
    <lineage>
        <taxon>Bacteria</taxon>
        <taxon>Bacillati</taxon>
        <taxon>Bacillota</taxon>
        <taxon>Clostridia</taxon>
        <taxon>Eubacteriales</taxon>
        <taxon>Peptococcaceae</taxon>
        <taxon>Desulforamulus</taxon>
    </lineage>
</organism>
<keyword evidence="3" id="KW-1185">Reference proteome</keyword>
<proteinExistence type="predicted"/>
<feature type="transmembrane region" description="Helical" evidence="1">
    <location>
        <begin position="39"/>
        <end position="58"/>
    </location>
</feature>
<dbReference type="EMBL" id="CP000612">
    <property type="protein sequence ID" value="ABO49872.1"/>
    <property type="molecule type" value="Genomic_DNA"/>
</dbReference>
<dbReference type="AlphaFoldDB" id="A4J469"/>
<keyword evidence="1" id="KW-0812">Transmembrane</keyword>
<evidence type="ECO:0000313" key="3">
    <source>
        <dbReference type="Proteomes" id="UP000001556"/>
    </source>
</evidence>
<keyword evidence="1" id="KW-0472">Membrane</keyword>
<evidence type="ECO:0000256" key="1">
    <source>
        <dbReference type="SAM" id="Phobius"/>
    </source>
</evidence>
<name>A4J469_DESRM</name>
<accession>A4J469</accession>
<keyword evidence="1" id="KW-1133">Transmembrane helix</keyword>
<dbReference type="eggNOG" id="COG3326">
    <property type="taxonomic scope" value="Bacteria"/>
</dbReference>
<reference evidence="2 3" key="1">
    <citation type="submission" date="2007-03" db="EMBL/GenBank/DDBJ databases">
        <title>Complete sequence of Desulfotomaculum reducens MI-1.</title>
        <authorList>
            <consortium name="US DOE Joint Genome Institute"/>
            <person name="Copeland A."/>
            <person name="Lucas S."/>
            <person name="Lapidus A."/>
            <person name="Barry K."/>
            <person name="Detter J.C."/>
            <person name="Glavina del Rio T."/>
            <person name="Hammon N."/>
            <person name="Israni S."/>
            <person name="Dalin E."/>
            <person name="Tice H."/>
            <person name="Pitluck S."/>
            <person name="Sims D."/>
            <person name="Brettin T."/>
            <person name="Bruce D."/>
            <person name="Han C."/>
            <person name="Tapia R."/>
            <person name="Schmutz J."/>
            <person name="Larimer F."/>
            <person name="Land M."/>
            <person name="Hauser L."/>
            <person name="Kyrpides N."/>
            <person name="Kim E."/>
            <person name="Tebo B.M."/>
            <person name="Richardson P."/>
        </authorList>
    </citation>
    <scope>NUCLEOTIDE SEQUENCE [LARGE SCALE GENOMIC DNA]</scope>
    <source>
        <strain evidence="2 3">MI-1</strain>
    </source>
</reference>
<dbReference type="KEGG" id="drm:Dred_1338"/>
<dbReference type="Pfam" id="PF06961">
    <property type="entry name" value="DUF1294"/>
    <property type="match status" value="1"/>
</dbReference>
<protein>
    <recommendedName>
        <fullName evidence="4">DUF1294 domain-containing protein</fullName>
    </recommendedName>
</protein>
<dbReference type="Proteomes" id="UP000001556">
    <property type="component" value="Chromosome"/>
</dbReference>
<evidence type="ECO:0008006" key="4">
    <source>
        <dbReference type="Google" id="ProtNLM"/>
    </source>
</evidence>
<sequence length="91" mass="10512">MRRYHLMEIFVYYLLAINILTFIMFNLDKWYAATGGWRISERSLILACLAGGALGGFLGMKYAHHKTKKTLFFVGIPLIGILQLIFVIWQL</sequence>